<evidence type="ECO:0000256" key="9">
    <source>
        <dbReference type="SAM" id="Phobius"/>
    </source>
</evidence>
<evidence type="ECO:0000256" key="4">
    <source>
        <dbReference type="ARBA" id="ARBA00022692"/>
    </source>
</evidence>
<feature type="transmembrane region" description="Helical" evidence="9">
    <location>
        <begin position="421"/>
        <end position="439"/>
    </location>
</feature>
<protein>
    <submittedName>
        <fullName evidence="11">MFS sugar transporter, putative</fullName>
    </submittedName>
</protein>
<comment type="subcellular location">
    <subcellularLocation>
        <location evidence="1">Membrane</location>
        <topology evidence="1">Multi-pass membrane protein</topology>
    </subcellularLocation>
</comment>
<keyword evidence="11" id="KW-0762">Sugar transport</keyword>
<dbReference type="InterPro" id="IPR050360">
    <property type="entry name" value="MFS_Sugar_Transporters"/>
</dbReference>
<dbReference type="RefSeq" id="XP_006667315.1">
    <property type="nucleotide sequence ID" value="XM_006667252.1"/>
</dbReference>
<dbReference type="KEGG" id="cmt:CCM_02098"/>
<dbReference type="GeneID" id="18164127"/>
<dbReference type="NCBIfam" id="TIGR00879">
    <property type="entry name" value="SP"/>
    <property type="match status" value="1"/>
</dbReference>
<feature type="transmembrane region" description="Helical" evidence="9">
    <location>
        <begin position="111"/>
        <end position="130"/>
    </location>
</feature>
<feature type="transmembrane region" description="Helical" evidence="9">
    <location>
        <begin position="383"/>
        <end position="409"/>
    </location>
</feature>
<dbReference type="InterPro" id="IPR036259">
    <property type="entry name" value="MFS_trans_sf"/>
</dbReference>
<dbReference type="InterPro" id="IPR020846">
    <property type="entry name" value="MFS_dom"/>
</dbReference>
<dbReference type="AlphaFoldDB" id="G3JCL7"/>
<keyword evidence="5 9" id="KW-1133">Transmembrane helix</keyword>
<evidence type="ECO:0000313" key="12">
    <source>
        <dbReference type="Proteomes" id="UP000001610"/>
    </source>
</evidence>
<name>G3JCL7_CORMM</name>
<dbReference type="InterPro" id="IPR003663">
    <property type="entry name" value="Sugar/inositol_transpt"/>
</dbReference>
<keyword evidence="6 9" id="KW-0472">Membrane</keyword>
<feature type="transmembrane region" description="Helical" evidence="9">
    <location>
        <begin position="170"/>
        <end position="194"/>
    </location>
</feature>
<dbReference type="Gene3D" id="1.20.1250.20">
    <property type="entry name" value="MFS general substrate transporter like domains"/>
    <property type="match status" value="1"/>
</dbReference>
<dbReference type="PANTHER" id="PTHR48022:SF45">
    <property type="entry name" value="MAJOR FACILITATOR SUPERFAMILY (MFS) PROFILE DOMAIN-CONTAINING PROTEIN-RELATED"/>
    <property type="match status" value="1"/>
</dbReference>
<dbReference type="VEuPathDB" id="FungiDB:CCM_02098"/>
<dbReference type="PRINTS" id="PR00171">
    <property type="entry name" value="SUGRTRNSPORT"/>
</dbReference>
<keyword evidence="3 7" id="KW-0813">Transport</keyword>
<dbReference type="Pfam" id="PF00083">
    <property type="entry name" value="Sugar_tr"/>
    <property type="match status" value="1"/>
</dbReference>
<keyword evidence="12" id="KW-1185">Reference proteome</keyword>
<feature type="transmembrane region" description="Helical" evidence="9">
    <location>
        <begin position="451"/>
        <end position="472"/>
    </location>
</feature>
<comment type="similarity">
    <text evidence="2 7">Belongs to the major facilitator superfamily. Sugar transporter (TC 2.A.1.1) family.</text>
</comment>
<dbReference type="FunFam" id="1.20.1250.20:FF:000090">
    <property type="entry name" value="MFS sugar transporter, putative"/>
    <property type="match status" value="1"/>
</dbReference>
<feature type="transmembrane region" description="Helical" evidence="9">
    <location>
        <begin position="12"/>
        <end position="31"/>
    </location>
</feature>
<feature type="compositionally biased region" description="Polar residues" evidence="8">
    <location>
        <begin position="505"/>
        <end position="516"/>
    </location>
</feature>
<accession>G3JCL7</accession>
<dbReference type="EMBL" id="JH126400">
    <property type="protein sequence ID" value="EGX93829.1"/>
    <property type="molecule type" value="Genomic_DNA"/>
</dbReference>
<evidence type="ECO:0000256" key="6">
    <source>
        <dbReference type="ARBA" id="ARBA00023136"/>
    </source>
</evidence>
<dbReference type="PANTHER" id="PTHR48022">
    <property type="entry name" value="PLASTIDIC GLUCOSE TRANSPORTER 4"/>
    <property type="match status" value="1"/>
</dbReference>
<evidence type="ECO:0000256" key="2">
    <source>
        <dbReference type="ARBA" id="ARBA00010992"/>
    </source>
</evidence>
<feature type="transmembrane region" description="Helical" evidence="9">
    <location>
        <begin position="356"/>
        <end position="377"/>
    </location>
</feature>
<evidence type="ECO:0000256" key="5">
    <source>
        <dbReference type="ARBA" id="ARBA00022989"/>
    </source>
</evidence>
<dbReference type="SUPFAM" id="SSF103473">
    <property type="entry name" value="MFS general substrate transporter"/>
    <property type="match status" value="1"/>
</dbReference>
<feature type="domain" description="Major facilitator superfamily (MFS) profile" evidence="10">
    <location>
        <begin position="17"/>
        <end position="476"/>
    </location>
</feature>
<keyword evidence="4 9" id="KW-0812">Transmembrane</keyword>
<dbReference type="InParanoid" id="G3JCL7"/>
<feature type="transmembrane region" description="Helical" evidence="9">
    <location>
        <begin position="325"/>
        <end position="344"/>
    </location>
</feature>
<dbReference type="GO" id="GO:0005351">
    <property type="term" value="F:carbohydrate:proton symporter activity"/>
    <property type="evidence" value="ECO:0007669"/>
    <property type="project" value="TreeGrafter"/>
</dbReference>
<reference evidence="11 12" key="1">
    <citation type="journal article" date="2011" name="Genome Biol.">
        <title>Genome sequence of the insect pathogenic fungus Cordyceps militaris, a valued traditional Chinese medicine.</title>
        <authorList>
            <person name="Zheng P."/>
            <person name="Xia Y."/>
            <person name="Xiao G."/>
            <person name="Xiong C."/>
            <person name="Hu X."/>
            <person name="Zhang S."/>
            <person name="Zheng H."/>
            <person name="Huang Y."/>
            <person name="Zhou Y."/>
            <person name="Wang S."/>
            <person name="Zhao G.P."/>
            <person name="Liu X."/>
            <person name="St Leger R.J."/>
            <person name="Wang C."/>
        </authorList>
    </citation>
    <scope>NUCLEOTIDE SEQUENCE [LARGE SCALE GENOMIC DNA]</scope>
    <source>
        <strain evidence="11 12">CM01</strain>
    </source>
</reference>
<feature type="transmembrane region" description="Helical" evidence="9">
    <location>
        <begin position="200"/>
        <end position="223"/>
    </location>
</feature>
<dbReference type="Proteomes" id="UP000001610">
    <property type="component" value="Unassembled WGS sequence"/>
</dbReference>
<dbReference type="eggNOG" id="KOG0254">
    <property type="taxonomic scope" value="Eukaryota"/>
</dbReference>
<feature type="transmembrane region" description="Helical" evidence="9">
    <location>
        <begin position="136"/>
        <end position="158"/>
    </location>
</feature>
<feature type="transmembrane region" description="Helical" evidence="9">
    <location>
        <begin position="78"/>
        <end position="102"/>
    </location>
</feature>
<evidence type="ECO:0000313" key="11">
    <source>
        <dbReference type="EMBL" id="EGX93829.1"/>
    </source>
</evidence>
<dbReference type="PROSITE" id="PS50850">
    <property type="entry name" value="MFS"/>
    <property type="match status" value="1"/>
</dbReference>
<evidence type="ECO:0000259" key="10">
    <source>
        <dbReference type="PROSITE" id="PS50850"/>
    </source>
</evidence>
<evidence type="ECO:0000256" key="7">
    <source>
        <dbReference type="RuleBase" id="RU003346"/>
    </source>
</evidence>
<evidence type="ECO:0000256" key="8">
    <source>
        <dbReference type="SAM" id="MobiDB-lite"/>
    </source>
</evidence>
<gene>
    <name evidence="11" type="ORF">CCM_02098</name>
</gene>
<dbReference type="OMA" id="GVQFCGI"/>
<organism evidence="11 12">
    <name type="scientific">Cordyceps militaris (strain CM01)</name>
    <name type="common">Caterpillar fungus</name>
    <dbReference type="NCBI Taxonomy" id="983644"/>
    <lineage>
        <taxon>Eukaryota</taxon>
        <taxon>Fungi</taxon>
        <taxon>Dikarya</taxon>
        <taxon>Ascomycota</taxon>
        <taxon>Pezizomycotina</taxon>
        <taxon>Sordariomycetes</taxon>
        <taxon>Hypocreomycetidae</taxon>
        <taxon>Hypocreales</taxon>
        <taxon>Cordycipitaceae</taxon>
        <taxon>Cordyceps</taxon>
    </lineage>
</organism>
<dbReference type="GO" id="GO:0016020">
    <property type="term" value="C:membrane"/>
    <property type="evidence" value="ECO:0007669"/>
    <property type="project" value="UniProtKB-SubCell"/>
</dbReference>
<dbReference type="InterPro" id="IPR005828">
    <property type="entry name" value="MFS_sugar_transport-like"/>
</dbReference>
<dbReference type="HOGENOM" id="CLU_001265_30_3_1"/>
<dbReference type="OrthoDB" id="6612291at2759"/>
<feature type="region of interest" description="Disordered" evidence="8">
    <location>
        <begin position="505"/>
        <end position="528"/>
    </location>
</feature>
<sequence length="528" mass="57056">MAEFLGLRGPALSRAIIWLVVCPAFTCYGYNISVAGGLLTLQSFVQMFPLLDTINTTGSQQSHNSTIQGTSVLPPPPLPVPCTVLALFTVGGIFGSLSCIYLGDRLGRKRVIQLSALVTMLGAALMASSFHLGQFIAARVVLGLGTGGYLATVPVWQAEIARASKRGAHVVMDGIFVGAGISLALWVDFGFFFVRAHGSVAWRFPLAFQILLLASMGGFVTLFPESPRWLVKKDRIDEARHVLAALHDDDPDSDAIALEIREIQHSLSICGALSWKAMGTMGEQRLLHRTVLAALGQVCQQMCGINLISMYATTIFEQYLGMSPVNARILAASMAMTQIFGGYLSTFTIDSLGRRFLMLSCAAGMGVAMAILAGTTSAPNNTAALIVAVICLFAFQFIYTVGYSGLTYLYATEVAPLQLRAAISAVATAAVWTFNFLLAEVTPIGFNTIGYRYYIIFAVLNAAIVPTVYFFFPETSGRSLEEIDEIFVQSKSIWDPPKVARTLPRMTTDSGVTERSLSGEDEKMHDAR</sequence>
<feature type="compositionally biased region" description="Basic and acidic residues" evidence="8">
    <location>
        <begin position="517"/>
        <end position="528"/>
    </location>
</feature>
<evidence type="ECO:0000256" key="3">
    <source>
        <dbReference type="ARBA" id="ARBA00022448"/>
    </source>
</evidence>
<proteinExistence type="inferred from homology"/>
<feature type="transmembrane region" description="Helical" evidence="9">
    <location>
        <begin position="291"/>
        <end position="313"/>
    </location>
</feature>
<evidence type="ECO:0000256" key="1">
    <source>
        <dbReference type="ARBA" id="ARBA00004141"/>
    </source>
</evidence>